<dbReference type="Gene3D" id="3.40.630.30">
    <property type="match status" value="1"/>
</dbReference>
<keyword evidence="3" id="KW-1185">Reference proteome</keyword>
<evidence type="ECO:0000259" key="1">
    <source>
        <dbReference type="PROSITE" id="PS51186"/>
    </source>
</evidence>
<dbReference type="SUPFAM" id="SSF55729">
    <property type="entry name" value="Acyl-CoA N-acyltransferases (Nat)"/>
    <property type="match status" value="1"/>
</dbReference>
<gene>
    <name evidence="2" type="ORF">C7U55_01905</name>
</gene>
<reference evidence="3" key="1">
    <citation type="submission" date="2018-03" db="EMBL/GenBank/DDBJ databases">
        <title>Lachnoclostridium SNUG30370 gen.nov., sp.nov., isolated from human faeces.</title>
        <authorList>
            <person name="Seo B."/>
            <person name="Jeon K."/>
            <person name="Ko G."/>
        </authorList>
    </citation>
    <scope>NUCLEOTIDE SEQUENCE [LARGE SCALE GENOMIC DNA]</scope>
    <source>
        <strain evidence="3">SNUG30370</strain>
    </source>
</reference>
<dbReference type="InterPro" id="IPR016181">
    <property type="entry name" value="Acyl_CoA_acyltransferase"/>
</dbReference>
<feature type="domain" description="N-acetyltransferase" evidence="1">
    <location>
        <begin position="1"/>
        <end position="137"/>
    </location>
</feature>
<name>A0A2T3G289_9FIRM</name>
<dbReference type="AlphaFoldDB" id="A0A2T3G289"/>
<evidence type="ECO:0000313" key="2">
    <source>
        <dbReference type="EMBL" id="PST41561.1"/>
    </source>
</evidence>
<evidence type="ECO:0000313" key="3">
    <source>
        <dbReference type="Proteomes" id="UP000241201"/>
    </source>
</evidence>
<accession>A0A2T3G289</accession>
<dbReference type="RefSeq" id="WP_106987099.1">
    <property type="nucleotide sequence ID" value="NZ_DBGCOW010000046.1"/>
</dbReference>
<dbReference type="CDD" id="cd04301">
    <property type="entry name" value="NAT_SF"/>
    <property type="match status" value="1"/>
</dbReference>
<dbReference type="EMBL" id="PYLP01000002">
    <property type="protein sequence ID" value="PST41561.1"/>
    <property type="molecule type" value="Genomic_DNA"/>
</dbReference>
<dbReference type="InterPro" id="IPR000182">
    <property type="entry name" value="GNAT_dom"/>
</dbReference>
<dbReference type="Proteomes" id="UP000241201">
    <property type="component" value="Unassembled WGS sequence"/>
</dbReference>
<protein>
    <submittedName>
        <fullName evidence="2">GNAT family N-acetyltransferase</fullName>
    </submittedName>
</protein>
<dbReference type="GO" id="GO:0016747">
    <property type="term" value="F:acyltransferase activity, transferring groups other than amino-acyl groups"/>
    <property type="evidence" value="ECO:0007669"/>
    <property type="project" value="InterPro"/>
</dbReference>
<keyword evidence="2" id="KW-0808">Transferase</keyword>
<dbReference type="PROSITE" id="PS51186">
    <property type="entry name" value="GNAT"/>
    <property type="match status" value="1"/>
</dbReference>
<proteinExistence type="predicted"/>
<comment type="caution">
    <text evidence="2">The sequence shown here is derived from an EMBL/GenBank/DDBJ whole genome shotgun (WGS) entry which is preliminary data.</text>
</comment>
<organism evidence="2 3">
    <name type="scientific">Faecalibacillus faecis</name>
    <dbReference type="NCBI Taxonomy" id="1982628"/>
    <lineage>
        <taxon>Bacteria</taxon>
        <taxon>Bacillati</taxon>
        <taxon>Bacillota</taxon>
        <taxon>Erysipelotrichia</taxon>
        <taxon>Erysipelotrichales</taxon>
        <taxon>Coprobacillaceae</taxon>
        <taxon>Faecalibacillus</taxon>
    </lineage>
</organism>
<dbReference type="GeneID" id="77469859"/>
<dbReference type="Pfam" id="PF00583">
    <property type="entry name" value="Acetyltransf_1"/>
    <property type="match status" value="1"/>
</dbReference>
<sequence length="149" mass="17495">MIEEIIENKLDYASLLCESDPNINLVENYLRDGRLFAYFEKQTPLAFIAVKEINDTTLEIKNLLTLENNRGHGYGKSLLQYIENLYQNKTTFLIGTANSSMTNMLIYTKLGYHYSHKIENFFIDYYPQEIYENNMQATDLLYFSKTRAN</sequence>